<feature type="transmembrane region" description="Helical" evidence="6">
    <location>
        <begin position="37"/>
        <end position="60"/>
    </location>
</feature>
<evidence type="ECO:0000256" key="4">
    <source>
        <dbReference type="ARBA" id="ARBA00023136"/>
    </source>
</evidence>
<accession>A0A5B7CAM3</accession>
<dbReference type="AlphaFoldDB" id="A0A5B7CAM3"/>
<dbReference type="EMBL" id="GHES01047449">
    <property type="protein sequence ID" value="MPA78008.1"/>
    <property type="molecule type" value="Transcribed_RNA"/>
</dbReference>
<dbReference type="InterPro" id="IPR003689">
    <property type="entry name" value="ZIP"/>
</dbReference>
<feature type="transmembrane region" description="Helical" evidence="6">
    <location>
        <begin position="245"/>
        <end position="265"/>
    </location>
</feature>
<evidence type="ECO:0000256" key="6">
    <source>
        <dbReference type="SAM" id="Phobius"/>
    </source>
</evidence>
<keyword evidence="7" id="KW-0732">Signal</keyword>
<name>A0A5B7CAM3_DAVIN</name>
<reference evidence="8" key="1">
    <citation type="submission" date="2019-08" db="EMBL/GenBank/DDBJ databases">
        <title>Reference gene set and small RNA set construction with multiple tissues from Davidia involucrata Baill.</title>
        <authorList>
            <person name="Yang H."/>
            <person name="Zhou C."/>
            <person name="Li G."/>
            <person name="Wang J."/>
            <person name="Gao P."/>
            <person name="Wang M."/>
            <person name="Wang R."/>
            <person name="Zhao Y."/>
        </authorList>
    </citation>
    <scope>NUCLEOTIDE SEQUENCE</scope>
    <source>
        <tissue evidence="8">Mixed with DoveR01_LX</tissue>
    </source>
</reference>
<gene>
    <name evidence="8" type="ORF">Din_047449</name>
</gene>
<feature type="transmembrane region" description="Helical" evidence="6">
    <location>
        <begin position="105"/>
        <end position="128"/>
    </location>
</feature>
<protein>
    <submittedName>
        <fullName evidence="8">Putative zinc transporter 11 isoform X2</fullName>
    </submittedName>
</protein>
<sequence>MPPSLLLFVLLLSASAHGGDADPPPTEAPDLISKSLILVKIWCLLIVFFVTFGAGVSPYLMKWNEGFILLGTQFAGGVFLATALIHFLSDSNETFENLTSKDYPFAFMLASVGYLLSMLADCIVLYVYQKRKSTDGGDIPLRGDVQQRKTSSDVGTPQSQIQADNAPDHYMDASFFAASSFVDSVFLIIGLCFHSVFEGIAIGVADTKARAWRTLWTVSLHKVFAAIAMGMALLQIIADRPFLSCAAYAFAFAISSPIGVAIGIVIDATMQGIVADWIYAITMGLACGVFIYVSINHLMSKSYLQRRVLVDTPHHKFLTALSGIVVIAVVMIWDP</sequence>
<feature type="transmembrane region" description="Helical" evidence="6">
    <location>
        <begin position="175"/>
        <end position="196"/>
    </location>
</feature>
<evidence type="ECO:0000256" key="2">
    <source>
        <dbReference type="ARBA" id="ARBA00022692"/>
    </source>
</evidence>
<dbReference type="Pfam" id="PF02535">
    <property type="entry name" value="Zip"/>
    <property type="match status" value="1"/>
</dbReference>
<organism evidence="8">
    <name type="scientific">Davidia involucrata</name>
    <name type="common">Dove tree</name>
    <dbReference type="NCBI Taxonomy" id="16924"/>
    <lineage>
        <taxon>Eukaryota</taxon>
        <taxon>Viridiplantae</taxon>
        <taxon>Streptophyta</taxon>
        <taxon>Embryophyta</taxon>
        <taxon>Tracheophyta</taxon>
        <taxon>Spermatophyta</taxon>
        <taxon>Magnoliopsida</taxon>
        <taxon>eudicotyledons</taxon>
        <taxon>Gunneridae</taxon>
        <taxon>Pentapetalae</taxon>
        <taxon>asterids</taxon>
        <taxon>Cornales</taxon>
        <taxon>Nyssaceae</taxon>
        <taxon>Davidia</taxon>
    </lineage>
</organism>
<evidence type="ECO:0000256" key="3">
    <source>
        <dbReference type="ARBA" id="ARBA00022989"/>
    </source>
</evidence>
<keyword evidence="3 6" id="KW-1133">Transmembrane helix</keyword>
<feature type="transmembrane region" description="Helical" evidence="6">
    <location>
        <begin position="277"/>
        <end position="295"/>
    </location>
</feature>
<feature type="signal peptide" evidence="7">
    <location>
        <begin position="1"/>
        <end position="21"/>
    </location>
</feature>
<dbReference type="GO" id="GO:0005385">
    <property type="term" value="F:zinc ion transmembrane transporter activity"/>
    <property type="evidence" value="ECO:0007669"/>
    <property type="project" value="TreeGrafter"/>
</dbReference>
<evidence type="ECO:0000313" key="8">
    <source>
        <dbReference type="EMBL" id="MPA78008.1"/>
    </source>
</evidence>
<feature type="region of interest" description="Disordered" evidence="5">
    <location>
        <begin position="138"/>
        <end position="160"/>
    </location>
</feature>
<proteinExistence type="predicted"/>
<feature type="transmembrane region" description="Helical" evidence="6">
    <location>
        <begin position="67"/>
        <end position="85"/>
    </location>
</feature>
<feature type="chain" id="PRO_5022783905" evidence="7">
    <location>
        <begin position="22"/>
        <end position="335"/>
    </location>
</feature>
<evidence type="ECO:0000256" key="7">
    <source>
        <dbReference type="SAM" id="SignalP"/>
    </source>
</evidence>
<dbReference type="PANTHER" id="PTHR11040">
    <property type="entry name" value="ZINC/IRON TRANSPORTER"/>
    <property type="match status" value="1"/>
</dbReference>
<dbReference type="GO" id="GO:0016020">
    <property type="term" value="C:membrane"/>
    <property type="evidence" value="ECO:0007669"/>
    <property type="project" value="UniProtKB-SubCell"/>
</dbReference>
<evidence type="ECO:0000256" key="1">
    <source>
        <dbReference type="ARBA" id="ARBA00004141"/>
    </source>
</evidence>
<feature type="transmembrane region" description="Helical" evidence="6">
    <location>
        <begin position="216"/>
        <end position="238"/>
    </location>
</feature>
<keyword evidence="2 6" id="KW-0812">Transmembrane</keyword>
<evidence type="ECO:0000256" key="5">
    <source>
        <dbReference type="SAM" id="MobiDB-lite"/>
    </source>
</evidence>
<keyword evidence="4 6" id="KW-0472">Membrane</keyword>
<comment type="subcellular location">
    <subcellularLocation>
        <location evidence="1">Membrane</location>
        <topology evidence="1">Multi-pass membrane protein</topology>
    </subcellularLocation>
</comment>
<feature type="transmembrane region" description="Helical" evidence="6">
    <location>
        <begin position="316"/>
        <end position="333"/>
    </location>
</feature>
<dbReference type="PANTHER" id="PTHR11040:SF217">
    <property type="entry name" value="ZINC TRANSPORTER 11"/>
    <property type="match status" value="1"/>
</dbReference>